<organism evidence="1 2">
    <name type="scientific">Amanita muscaria (strain Koide BX008)</name>
    <dbReference type="NCBI Taxonomy" id="946122"/>
    <lineage>
        <taxon>Eukaryota</taxon>
        <taxon>Fungi</taxon>
        <taxon>Dikarya</taxon>
        <taxon>Basidiomycota</taxon>
        <taxon>Agaricomycotina</taxon>
        <taxon>Agaricomycetes</taxon>
        <taxon>Agaricomycetidae</taxon>
        <taxon>Agaricales</taxon>
        <taxon>Pluteineae</taxon>
        <taxon>Amanitaceae</taxon>
        <taxon>Amanita</taxon>
    </lineage>
</organism>
<dbReference type="HOGENOM" id="CLU_1885257_0_0_1"/>
<dbReference type="EMBL" id="KN818284">
    <property type="protein sequence ID" value="KIL61449.1"/>
    <property type="molecule type" value="Genomic_DNA"/>
</dbReference>
<gene>
    <name evidence="1" type="ORF">M378DRAFT_855547</name>
</gene>
<reference evidence="1 2" key="1">
    <citation type="submission" date="2014-04" db="EMBL/GenBank/DDBJ databases">
        <title>Evolutionary Origins and Diversification of the Mycorrhizal Mutualists.</title>
        <authorList>
            <consortium name="DOE Joint Genome Institute"/>
            <consortium name="Mycorrhizal Genomics Consortium"/>
            <person name="Kohler A."/>
            <person name="Kuo A."/>
            <person name="Nagy L.G."/>
            <person name="Floudas D."/>
            <person name="Copeland A."/>
            <person name="Barry K.W."/>
            <person name="Cichocki N."/>
            <person name="Veneault-Fourrey C."/>
            <person name="LaButti K."/>
            <person name="Lindquist E.A."/>
            <person name="Lipzen A."/>
            <person name="Lundell T."/>
            <person name="Morin E."/>
            <person name="Murat C."/>
            <person name="Riley R."/>
            <person name="Ohm R."/>
            <person name="Sun H."/>
            <person name="Tunlid A."/>
            <person name="Henrissat B."/>
            <person name="Grigoriev I.V."/>
            <person name="Hibbett D.S."/>
            <person name="Martin F."/>
        </authorList>
    </citation>
    <scope>NUCLEOTIDE SEQUENCE [LARGE SCALE GENOMIC DNA]</scope>
    <source>
        <strain evidence="1 2">Koide BX008</strain>
    </source>
</reference>
<evidence type="ECO:0000313" key="1">
    <source>
        <dbReference type="EMBL" id="KIL61449.1"/>
    </source>
</evidence>
<keyword evidence="2" id="KW-1185">Reference proteome</keyword>
<evidence type="ECO:0000313" key="2">
    <source>
        <dbReference type="Proteomes" id="UP000054549"/>
    </source>
</evidence>
<protein>
    <submittedName>
        <fullName evidence="1">Uncharacterized protein</fullName>
    </submittedName>
</protein>
<dbReference type="Proteomes" id="UP000054549">
    <property type="component" value="Unassembled WGS sequence"/>
</dbReference>
<name>A0A0C2T4I8_AMAMK</name>
<dbReference type="AlphaFoldDB" id="A0A0C2T4I8"/>
<proteinExistence type="predicted"/>
<accession>A0A0C2T4I8</accession>
<sequence>MWSGTDSGDCQIKVHSFPNKLNGRTNSGVYLCLVSILKSVLSEGMTRIADSLSPLAVPCSSSSAQASAYQINVIQYHSGTLVRCSSPLWLRSTSSKIHLRSSRGASISITPQAGIPLGILKTERLIGNSYDLDWL</sequence>
<dbReference type="InParanoid" id="A0A0C2T4I8"/>